<organism evidence="2 3">
    <name type="scientific">Heterorhabditis bacteriophora</name>
    <name type="common">Entomopathogenic nematode worm</name>
    <dbReference type="NCBI Taxonomy" id="37862"/>
    <lineage>
        <taxon>Eukaryota</taxon>
        <taxon>Metazoa</taxon>
        <taxon>Ecdysozoa</taxon>
        <taxon>Nematoda</taxon>
        <taxon>Chromadorea</taxon>
        <taxon>Rhabditida</taxon>
        <taxon>Rhabditina</taxon>
        <taxon>Rhabditomorpha</taxon>
        <taxon>Strongyloidea</taxon>
        <taxon>Heterorhabditidae</taxon>
        <taxon>Heterorhabditis</taxon>
    </lineage>
</organism>
<name>A0A1I7WEK5_HETBA</name>
<feature type="region of interest" description="Disordered" evidence="1">
    <location>
        <begin position="36"/>
        <end position="74"/>
    </location>
</feature>
<keyword evidence="2" id="KW-1185">Reference proteome</keyword>
<accession>A0A1I7WEK5</accession>
<protein>
    <submittedName>
        <fullName evidence="3">Uncharacterized protein</fullName>
    </submittedName>
</protein>
<feature type="compositionally biased region" description="Basic and acidic residues" evidence="1">
    <location>
        <begin position="60"/>
        <end position="74"/>
    </location>
</feature>
<evidence type="ECO:0000256" key="1">
    <source>
        <dbReference type="SAM" id="MobiDB-lite"/>
    </source>
</evidence>
<proteinExistence type="predicted"/>
<dbReference type="Proteomes" id="UP000095283">
    <property type="component" value="Unplaced"/>
</dbReference>
<evidence type="ECO:0000313" key="2">
    <source>
        <dbReference type="Proteomes" id="UP000095283"/>
    </source>
</evidence>
<dbReference type="AlphaFoldDB" id="A0A1I7WEK5"/>
<dbReference type="WBParaSite" id="Hba_03344">
    <property type="protein sequence ID" value="Hba_03344"/>
    <property type="gene ID" value="Hba_03344"/>
</dbReference>
<reference evidence="3" key="1">
    <citation type="submission" date="2016-11" db="UniProtKB">
        <authorList>
            <consortium name="WormBaseParasite"/>
        </authorList>
    </citation>
    <scope>IDENTIFICATION</scope>
</reference>
<sequence>MLFNKLFMLIEVASTSGSSIYRKKRRFLIKQESITASQASLKQDAKRDRSTNETTSPRAPRVEFGDDDSPRVQQ</sequence>
<evidence type="ECO:0000313" key="3">
    <source>
        <dbReference type="WBParaSite" id="Hba_03344"/>
    </source>
</evidence>